<gene>
    <name evidence="1" type="ORF">BGX16_1131</name>
</gene>
<dbReference type="InterPro" id="IPR000944">
    <property type="entry name" value="Tscrpt_reg_Rrf2"/>
</dbReference>
<dbReference type="PANTHER" id="PTHR33221:SF9">
    <property type="entry name" value="RRF2 FAMILY PROTEIN"/>
    <property type="match status" value="1"/>
</dbReference>
<evidence type="ECO:0000313" key="1">
    <source>
        <dbReference type="EMBL" id="PJJ41173.1"/>
    </source>
</evidence>
<dbReference type="PROSITE" id="PS51197">
    <property type="entry name" value="HTH_RRF2_2"/>
    <property type="match status" value="1"/>
</dbReference>
<dbReference type="GO" id="GO:0005829">
    <property type="term" value="C:cytosol"/>
    <property type="evidence" value="ECO:0007669"/>
    <property type="project" value="TreeGrafter"/>
</dbReference>
<dbReference type="AlphaFoldDB" id="A0A2M9A6A5"/>
<dbReference type="OrthoDB" id="9808360at2"/>
<dbReference type="InterPro" id="IPR036388">
    <property type="entry name" value="WH-like_DNA-bd_sf"/>
</dbReference>
<proteinExistence type="predicted"/>
<dbReference type="NCBIfam" id="TIGR00738">
    <property type="entry name" value="rrf2_super"/>
    <property type="match status" value="1"/>
</dbReference>
<dbReference type="EMBL" id="PGEX01000001">
    <property type="protein sequence ID" value="PJJ41173.1"/>
    <property type="molecule type" value="Genomic_DNA"/>
</dbReference>
<protein>
    <submittedName>
        <fullName evidence="1">BadM/Rrf2 family transcriptional regulator</fullName>
    </submittedName>
</protein>
<dbReference type="RefSeq" id="WP_100425171.1">
    <property type="nucleotide sequence ID" value="NZ_PGEX01000001.1"/>
</dbReference>
<dbReference type="SUPFAM" id="SSF46785">
    <property type="entry name" value="Winged helix' DNA-binding domain"/>
    <property type="match status" value="1"/>
</dbReference>
<name>A0A2M9A6A5_9BACT</name>
<dbReference type="Pfam" id="PF02082">
    <property type="entry name" value="Rrf2"/>
    <property type="match status" value="1"/>
</dbReference>
<comment type="caution">
    <text evidence="1">The sequence shown here is derived from an EMBL/GenBank/DDBJ whole genome shotgun (WGS) entry which is preliminary data.</text>
</comment>
<dbReference type="Proteomes" id="UP000231134">
    <property type="component" value="Unassembled WGS sequence"/>
</dbReference>
<dbReference type="GO" id="GO:0003700">
    <property type="term" value="F:DNA-binding transcription factor activity"/>
    <property type="evidence" value="ECO:0007669"/>
    <property type="project" value="TreeGrafter"/>
</dbReference>
<evidence type="ECO:0000313" key="2">
    <source>
        <dbReference type="Proteomes" id="UP000231134"/>
    </source>
</evidence>
<sequence>MKISTRGQYSLEALLCLATATEDKPYSIHTIAEKTHISDGYLEQLFIPLKKAGFVTGSRGVQGGYKLAKAPQEITAYQVLNLMETTLHSIPCLNGDECSKFEICESRTVWEDVETSIESVIHAITLADLVSIYRNIQGESAA</sequence>
<dbReference type="PANTHER" id="PTHR33221">
    <property type="entry name" value="WINGED HELIX-TURN-HELIX TRANSCRIPTIONAL REGULATOR, RRF2 FAMILY"/>
    <property type="match status" value="1"/>
</dbReference>
<dbReference type="InterPro" id="IPR036390">
    <property type="entry name" value="WH_DNA-bd_sf"/>
</dbReference>
<organism evidence="1 2">
    <name type="scientific">Hallerella succinigenes</name>
    <dbReference type="NCBI Taxonomy" id="1896222"/>
    <lineage>
        <taxon>Bacteria</taxon>
        <taxon>Pseudomonadati</taxon>
        <taxon>Fibrobacterota</taxon>
        <taxon>Fibrobacteria</taxon>
        <taxon>Fibrobacterales</taxon>
        <taxon>Fibrobacteraceae</taxon>
        <taxon>Hallerella</taxon>
    </lineage>
</organism>
<accession>A0A2M9A6A5</accession>
<reference evidence="1 2" key="1">
    <citation type="submission" date="2017-11" db="EMBL/GenBank/DDBJ databases">
        <title>Animal gut microbial communities from fecal samples from Wisconsin, USA.</title>
        <authorList>
            <person name="Neumann A."/>
        </authorList>
    </citation>
    <scope>NUCLEOTIDE SEQUENCE [LARGE SCALE GENOMIC DNA]</scope>
    <source>
        <strain evidence="1 2">UWS3</strain>
    </source>
</reference>
<keyword evidence="2" id="KW-1185">Reference proteome</keyword>
<dbReference type="Gene3D" id="1.10.10.10">
    <property type="entry name" value="Winged helix-like DNA-binding domain superfamily/Winged helix DNA-binding domain"/>
    <property type="match status" value="1"/>
</dbReference>